<dbReference type="Pfam" id="PF13365">
    <property type="entry name" value="Trypsin_2"/>
    <property type="match status" value="1"/>
</dbReference>
<dbReference type="GO" id="GO:0008233">
    <property type="term" value="F:peptidase activity"/>
    <property type="evidence" value="ECO:0007669"/>
    <property type="project" value="UniProtKB-KW"/>
</dbReference>
<protein>
    <submittedName>
        <fullName evidence="6">Serine protease Do</fullName>
    </submittedName>
</protein>
<keyword evidence="7" id="KW-1185">Reference proteome</keyword>
<dbReference type="AlphaFoldDB" id="A0A495J0L6"/>
<evidence type="ECO:0000313" key="6">
    <source>
        <dbReference type="EMBL" id="RKR81854.1"/>
    </source>
</evidence>
<comment type="similarity">
    <text evidence="1">Belongs to the peptidase S1C family.</text>
</comment>
<dbReference type="Gene3D" id="2.40.10.10">
    <property type="entry name" value="Trypsin-like serine proteases"/>
    <property type="match status" value="3"/>
</dbReference>
<dbReference type="InterPro" id="IPR001478">
    <property type="entry name" value="PDZ"/>
</dbReference>
<organism evidence="6 7">
    <name type="scientific">Mucilaginibacter gracilis</name>
    <dbReference type="NCBI Taxonomy" id="423350"/>
    <lineage>
        <taxon>Bacteria</taxon>
        <taxon>Pseudomonadati</taxon>
        <taxon>Bacteroidota</taxon>
        <taxon>Sphingobacteriia</taxon>
        <taxon>Sphingobacteriales</taxon>
        <taxon>Sphingobacteriaceae</taxon>
        <taxon>Mucilaginibacter</taxon>
    </lineage>
</organism>
<dbReference type="GO" id="GO:0006508">
    <property type="term" value="P:proteolysis"/>
    <property type="evidence" value="ECO:0007669"/>
    <property type="project" value="UniProtKB-KW"/>
</dbReference>
<keyword evidence="3" id="KW-0378">Hydrolase</keyword>
<reference evidence="6 7" key="1">
    <citation type="submission" date="2018-10" db="EMBL/GenBank/DDBJ databases">
        <title>Genomic Encyclopedia of Archaeal and Bacterial Type Strains, Phase II (KMG-II): from individual species to whole genera.</title>
        <authorList>
            <person name="Goeker M."/>
        </authorList>
    </citation>
    <scope>NUCLEOTIDE SEQUENCE [LARGE SCALE GENOMIC DNA]</scope>
    <source>
        <strain evidence="6 7">DSM 18602</strain>
    </source>
</reference>
<keyword evidence="4" id="KW-0732">Signal</keyword>
<keyword evidence="2 6" id="KW-0645">Protease</keyword>
<evidence type="ECO:0000256" key="3">
    <source>
        <dbReference type="ARBA" id="ARBA00022801"/>
    </source>
</evidence>
<dbReference type="InterPro" id="IPR036034">
    <property type="entry name" value="PDZ_sf"/>
</dbReference>
<gene>
    <name evidence="6" type="ORF">BDD43_2015</name>
</gene>
<evidence type="ECO:0000256" key="2">
    <source>
        <dbReference type="ARBA" id="ARBA00022670"/>
    </source>
</evidence>
<dbReference type="Pfam" id="PF13180">
    <property type="entry name" value="PDZ_2"/>
    <property type="match status" value="1"/>
</dbReference>
<dbReference type="PANTHER" id="PTHR43343">
    <property type="entry name" value="PEPTIDASE S12"/>
    <property type="match status" value="1"/>
</dbReference>
<comment type="caution">
    <text evidence="6">The sequence shown here is derived from an EMBL/GenBank/DDBJ whole genome shotgun (WGS) entry which is preliminary data.</text>
</comment>
<sequence>MLKNSLLCLFILIQSASFTWAQSNVPMSFEKDCQKVIKEVSPACVKISAYDRVLKKTDNGSFSGVVVTVDGYILTAAHATIAGQGYTIQFPNGKKCIGTALGRVQFVDAALIKIDSAGSWPYCKIGRSKDLKINQPCLSISYPASLSLLSRPVVRLGYIINPTADSCKIQTTCLMEPGDSGGALFDLSGHVIALHSRIRKSLTENMENPVDNYLKYWRLLLTGQTFPKGFIPADSNSIETPFYRKQDKGFKGLDGVENSIAKALKDKKNVCVHISSSRGQFKVYALGTIVTVNAKKFIISKSSIVGNDPQINLINGVSVKAEVIGRDATNDLVLIAADDLPGGIMMRRETTNTTSVEDEGRFLVSVSDSLNTRIGVLGLNSINVPRFSAGFLDIKFIDVNGKIKVGYSDYTSSQSSALQIGDVVQSLNKQNINSLNGLHNKIDSLRPGDEVEFGVLRNGKAVIVKDVIGKRSKVFNRHIADFFQGGPSLRNDDFNDVFVHDGHILPKECGGPVFDSKGEFVGINIARLSRVNSIGIPYTAIYSFLISQLTKISSL</sequence>
<feature type="domain" description="PDZ" evidence="5">
    <location>
        <begin position="413"/>
        <end position="461"/>
    </location>
</feature>
<dbReference type="InterPro" id="IPR043504">
    <property type="entry name" value="Peptidase_S1_PA_chymotrypsin"/>
</dbReference>
<feature type="chain" id="PRO_5019746957" evidence="4">
    <location>
        <begin position="22"/>
        <end position="555"/>
    </location>
</feature>
<evidence type="ECO:0000313" key="7">
    <source>
        <dbReference type="Proteomes" id="UP000268007"/>
    </source>
</evidence>
<dbReference type="Gene3D" id="2.30.42.10">
    <property type="match status" value="1"/>
</dbReference>
<dbReference type="InterPro" id="IPR051201">
    <property type="entry name" value="Chloro_Bact_Ser_Proteases"/>
</dbReference>
<dbReference type="SUPFAM" id="SSF50494">
    <property type="entry name" value="Trypsin-like serine proteases"/>
    <property type="match status" value="2"/>
</dbReference>
<dbReference type="OrthoDB" id="728837at2"/>
<name>A0A495J0L6_9SPHI</name>
<evidence type="ECO:0000256" key="1">
    <source>
        <dbReference type="ARBA" id="ARBA00010541"/>
    </source>
</evidence>
<proteinExistence type="inferred from homology"/>
<evidence type="ECO:0000256" key="4">
    <source>
        <dbReference type="SAM" id="SignalP"/>
    </source>
</evidence>
<accession>A0A495J0L6</accession>
<dbReference type="EMBL" id="RBKU01000001">
    <property type="protein sequence ID" value="RKR81854.1"/>
    <property type="molecule type" value="Genomic_DNA"/>
</dbReference>
<feature type="signal peptide" evidence="4">
    <location>
        <begin position="1"/>
        <end position="21"/>
    </location>
</feature>
<dbReference type="SUPFAM" id="SSF50156">
    <property type="entry name" value="PDZ domain-like"/>
    <property type="match status" value="1"/>
</dbReference>
<dbReference type="PANTHER" id="PTHR43343:SF3">
    <property type="entry name" value="PROTEASE DO-LIKE 8, CHLOROPLASTIC"/>
    <property type="match status" value="1"/>
</dbReference>
<dbReference type="InterPro" id="IPR009003">
    <property type="entry name" value="Peptidase_S1_PA"/>
</dbReference>
<dbReference type="Proteomes" id="UP000268007">
    <property type="component" value="Unassembled WGS sequence"/>
</dbReference>
<evidence type="ECO:0000259" key="5">
    <source>
        <dbReference type="Pfam" id="PF13180"/>
    </source>
</evidence>